<feature type="transmembrane region" description="Helical" evidence="9">
    <location>
        <begin position="244"/>
        <end position="267"/>
    </location>
</feature>
<comment type="subcellular location">
    <subcellularLocation>
        <location evidence="1">Cell membrane</location>
        <topology evidence="1">Multi-pass membrane protein</topology>
    </subcellularLocation>
</comment>
<dbReference type="AlphaFoldDB" id="A0A2G3E5A6"/>
<dbReference type="Pfam" id="PF00664">
    <property type="entry name" value="ABC_membrane"/>
    <property type="match status" value="1"/>
</dbReference>
<reference evidence="12 13" key="2">
    <citation type="submission" date="2017-10" db="EMBL/GenBank/DDBJ databases">
        <authorList>
            <person name="Banno H."/>
            <person name="Chua N.-H."/>
        </authorList>
    </citation>
    <scope>NUCLEOTIDE SEQUENCE [LARGE SCALE GENOMIC DNA]</scope>
    <source>
        <strain evidence="12 13">JK623</strain>
    </source>
</reference>
<evidence type="ECO:0000256" key="8">
    <source>
        <dbReference type="ARBA" id="ARBA00023136"/>
    </source>
</evidence>
<dbReference type="FunFam" id="3.40.50.300:FF:000854">
    <property type="entry name" value="Multidrug ABC transporter ATP-binding protein"/>
    <property type="match status" value="1"/>
</dbReference>
<dbReference type="PANTHER" id="PTHR43394:SF1">
    <property type="entry name" value="ATP-BINDING CASSETTE SUB-FAMILY B MEMBER 10, MITOCHONDRIAL"/>
    <property type="match status" value="1"/>
</dbReference>
<feature type="domain" description="ABC transporter" evidence="10">
    <location>
        <begin position="350"/>
        <end position="588"/>
    </location>
</feature>
<keyword evidence="8 9" id="KW-0472">Membrane</keyword>
<protein>
    <submittedName>
        <fullName evidence="12">Multidrug ABC transporter ATP-binding protein</fullName>
    </submittedName>
</protein>
<dbReference type="RefSeq" id="WP_099385541.1">
    <property type="nucleotide sequence ID" value="NZ_JANSWH010000051.1"/>
</dbReference>
<evidence type="ECO:0000313" key="13">
    <source>
        <dbReference type="Proteomes" id="UP000224563"/>
    </source>
</evidence>
<keyword evidence="5" id="KW-0547">Nucleotide-binding</keyword>
<keyword evidence="7 9" id="KW-1133">Transmembrane helix</keyword>
<feature type="transmembrane region" description="Helical" evidence="9">
    <location>
        <begin position="157"/>
        <end position="179"/>
    </location>
</feature>
<dbReference type="InterPro" id="IPR003439">
    <property type="entry name" value="ABC_transporter-like_ATP-bd"/>
</dbReference>
<dbReference type="InterPro" id="IPR011527">
    <property type="entry name" value="ABC1_TM_dom"/>
</dbReference>
<feature type="transmembrane region" description="Helical" evidence="9">
    <location>
        <begin position="127"/>
        <end position="151"/>
    </location>
</feature>
<reference evidence="12 13" key="1">
    <citation type="submission" date="2017-10" db="EMBL/GenBank/DDBJ databases">
        <title>Resolving the taxonomy of Roseburia spp., Eubacterium rectale and Agathobacter spp. through phylogenomic analysis.</title>
        <authorList>
            <person name="Sheridan P.O."/>
            <person name="Walker A.W."/>
            <person name="Duncan S.H."/>
            <person name="Scott K.P."/>
            <person name="Toole P.W.O."/>
            <person name="Luis P."/>
            <person name="Flint H.J."/>
        </authorList>
    </citation>
    <scope>NUCLEOTIDE SEQUENCE [LARGE SCALE GENOMIC DNA]</scope>
    <source>
        <strain evidence="12 13">JK623</strain>
    </source>
</reference>
<name>A0A2G3E5A6_9FIRM</name>
<dbReference type="EMBL" id="PDYG01000008">
    <property type="protein sequence ID" value="PHU38466.1"/>
    <property type="molecule type" value="Genomic_DNA"/>
</dbReference>
<feature type="domain" description="ABC transmembrane type-1" evidence="11">
    <location>
        <begin position="17"/>
        <end position="316"/>
    </location>
</feature>
<dbReference type="Gene3D" id="1.20.1560.10">
    <property type="entry name" value="ABC transporter type 1, transmembrane domain"/>
    <property type="match status" value="1"/>
</dbReference>
<keyword evidence="6 12" id="KW-0067">ATP-binding</keyword>
<dbReference type="CDD" id="cd18548">
    <property type="entry name" value="ABC_6TM_Tm287_like"/>
    <property type="match status" value="1"/>
</dbReference>
<keyword evidence="3" id="KW-1003">Cell membrane</keyword>
<proteinExistence type="predicted"/>
<evidence type="ECO:0000256" key="7">
    <source>
        <dbReference type="ARBA" id="ARBA00022989"/>
    </source>
</evidence>
<dbReference type="PROSITE" id="PS50929">
    <property type="entry name" value="ABC_TM1F"/>
    <property type="match status" value="1"/>
</dbReference>
<dbReference type="InterPro" id="IPR017871">
    <property type="entry name" value="ABC_transporter-like_CS"/>
</dbReference>
<dbReference type="InterPro" id="IPR027417">
    <property type="entry name" value="P-loop_NTPase"/>
</dbReference>
<dbReference type="GO" id="GO:0005886">
    <property type="term" value="C:plasma membrane"/>
    <property type="evidence" value="ECO:0007669"/>
    <property type="project" value="UniProtKB-SubCell"/>
</dbReference>
<dbReference type="GO" id="GO:0016887">
    <property type="term" value="F:ATP hydrolysis activity"/>
    <property type="evidence" value="ECO:0007669"/>
    <property type="project" value="InterPro"/>
</dbReference>
<keyword evidence="2" id="KW-0813">Transport</keyword>
<feature type="transmembrane region" description="Helical" evidence="9">
    <location>
        <begin position="54"/>
        <end position="79"/>
    </location>
</feature>
<keyword evidence="13" id="KW-1185">Reference proteome</keyword>
<dbReference type="PROSITE" id="PS00211">
    <property type="entry name" value="ABC_TRANSPORTER_1"/>
    <property type="match status" value="1"/>
</dbReference>
<dbReference type="InterPro" id="IPR039421">
    <property type="entry name" value="Type_1_exporter"/>
</dbReference>
<evidence type="ECO:0000259" key="11">
    <source>
        <dbReference type="PROSITE" id="PS50929"/>
    </source>
</evidence>
<dbReference type="PANTHER" id="PTHR43394">
    <property type="entry name" value="ATP-DEPENDENT PERMEASE MDL1, MITOCHONDRIAL"/>
    <property type="match status" value="1"/>
</dbReference>
<evidence type="ECO:0000256" key="5">
    <source>
        <dbReference type="ARBA" id="ARBA00022741"/>
    </source>
</evidence>
<dbReference type="Pfam" id="PF00005">
    <property type="entry name" value="ABC_tran"/>
    <property type="match status" value="1"/>
</dbReference>
<dbReference type="Gene3D" id="3.40.50.300">
    <property type="entry name" value="P-loop containing nucleotide triphosphate hydrolases"/>
    <property type="match status" value="1"/>
</dbReference>
<dbReference type="SMART" id="SM00382">
    <property type="entry name" value="AAA"/>
    <property type="match status" value="1"/>
</dbReference>
<evidence type="ECO:0000256" key="2">
    <source>
        <dbReference type="ARBA" id="ARBA00022448"/>
    </source>
</evidence>
<evidence type="ECO:0000259" key="10">
    <source>
        <dbReference type="PROSITE" id="PS50893"/>
    </source>
</evidence>
<dbReference type="InterPro" id="IPR036640">
    <property type="entry name" value="ABC1_TM_sf"/>
</dbReference>
<evidence type="ECO:0000256" key="6">
    <source>
        <dbReference type="ARBA" id="ARBA00022840"/>
    </source>
</evidence>
<evidence type="ECO:0000256" key="9">
    <source>
        <dbReference type="SAM" id="Phobius"/>
    </source>
</evidence>
<keyword evidence="4 9" id="KW-0812">Transmembrane</keyword>
<dbReference type="GO" id="GO:0015421">
    <property type="term" value="F:ABC-type oligopeptide transporter activity"/>
    <property type="evidence" value="ECO:0007669"/>
    <property type="project" value="TreeGrafter"/>
</dbReference>
<feature type="transmembrane region" description="Helical" evidence="9">
    <location>
        <begin position="12"/>
        <end position="29"/>
    </location>
</feature>
<dbReference type="GO" id="GO:0005524">
    <property type="term" value="F:ATP binding"/>
    <property type="evidence" value="ECO:0007669"/>
    <property type="project" value="UniProtKB-KW"/>
</dbReference>
<evidence type="ECO:0000313" key="12">
    <source>
        <dbReference type="EMBL" id="PHU38466.1"/>
    </source>
</evidence>
<dbReference type="GO" id="GO:0090374">
    <property type="term" value="P:oligopeptide export from mitochondrion"/>
    <property type="evidence" value="ECO:0007669"/>
    <property type="project" value="TreeGrafter"/>
</dbReference>
<accession>A0A2G3E5A6</accession>
<organism evidence="12 13">
    <name type="scientific">Agathobacter ruminis</name>
    <dbReference type="NCBI Taxonomy" id="1712665"/>
    <lineage>
        <taxon>Bacteria</taxon>
        <taxon>Bacillati</taxon>
        <taxon>Bacillota</taxon>
        <taxon>Clostridia</taxon>
        <taxon>Lachnospirales</taxon>
        <taxon>Lachnospiraceae</taxon>
        <taxon>Agathobacter</taxon>
    </lineage>
</organism>
<evidence type="ECO:0000256" key="4">
    <source>
        <dbReference type="ARBA" id="ARBA00022692"/>
    </source>
</evidence>
<dbReference type="PROSITE" id="PS50893">
    <property type="entry name" value="ABC_TRANSPORTER_2"/>
    <property type="match status" value="1"/>
</dbReference>
<comment type="caution">
    <text evidence="12">The sequence shown here is derived from an EMBL/GenBank/DDBJ whole genome shotgun (WGS) entry which is preliminary data.</text>
</comment>
<gene>
    <name evidence="12" type="ORF">CSX02_02715</name>
</gene>
<dbReference type="Proteomes" id="UP000224563">
    <property type="component" value="Unassembled WGS sequence"/>
</dbReference>
<evidence type="ECO:0000256" key="3">
    <source>
        <dbReference type="ARBA" id="ARBA00022475"/>
    </source>
</evidence>
<evidence type="ECO:0000256" key="1">
    <source>
        <dbReference type="ARBA" id="ARBA00004651"/>
    </source>
</evidence>
<dbReference type="SUPFAM" id="SSF90123">
    <property type="entry name" value="ABC transporter transmembrane region"/>
    <property type="match status" value="1"/>
</dbReference>
<feature type="transmembrane region" description="Helical" evidence="9">
    <location>
        <begin position="287"/>
        <end position="313"/>
    </location>
</feature>
<sequence>MLKLFHNFKKSDAMLVAIAVLFIVGQVWLDLRLPDYMADITSLLTTGTDNMKDVWIAGGKMLLCAFGSMAGSVVVAICASRISSNFGANLRERLYLRVQSFSMEEINRFSTSSLITRSTNDITQIQLVIVMGLQVIVKAPITAVWAIAKIFDKGLEWTVATFITVLLLLVGVFIVLKLARPKFKMMQKLTDNINRVTRENLSGLSVVRAYNAEAYQEAKFEEANDELTSTALFTSRVMASMMPYIGLLLNGLSIAIYAIGAALIHNVAFNADMSNMMEVLTERGELFANMVIFMNYAMQVVMSFMMLVVIFILMPRASVAAERINEVLNTRPTITDGDKEDGIAGHEGEIEFRDVSFRYPDAASNMLEHISFTAKKGQTVAIIGSTGCGKSTVVNLIPRFYDATEGEVLVDGRNVREFTQNALHNRIGYVSQKAFLFKGTIASNIAFGDNGKGPVSEDQIQNAIEISSSAHFVGKKENGIESEVVQGGNNYSGGQKQRLSIARAVARNAEILIFDDSFSALDYKTDRAVRHMLQERCADATKIIVAQRIGTIRNADKILVMEDGQIVGQGTHQELMQNCEVYQQIALSQLTEEELA</sequence>
<dbReference type="SUPFAM" id="SSF52540">
    <property type="entry name" value="P-loop containing nucleoside triphosphate hydrolases"/>
    <property type="match status" value="1"/>
</dbReference>
<dbReference type="InterPro" id="IPR003593">
    <property type="entry name" value="AAA+_ATPase"/>
</dbReference>